<feature type="region of interest" description="Disordered" evidence="1">
    <location>
        <begin position="38"/>
        <end position="107"/>
    </location>
</feature>
<accession>A0A0U2VR19</accession>
<dbReference type="EMBL" id="CP013655">
    <property type="protein sequence ID" value="ALS36847.1"/>
    <property type="molecule type" value="Genomic_DNA"/>
</dbReference>
<evidence type="ECO:0000256" key="1">
    <source>
        <dbReference type="SAM" id="MobiDB-lite"/>
    </source>
</evidence>
<feature type="compositionally biased region" description="Acidic residues" evidence="1">
    <location>
        <begin position="39"/>
        <end position="96"/>
    </location>
</feature>
<dbReference type="Proteomes" id="UP000067523">
    <property type="component" value="Chromosome"/>
</dbReference>
<keyword evidence="3" id="KW-1185">Reference proteome</keyword>
<dbReference type="CDD" id="cd01951">
    <property type="entry name" value="lectin_L-type"/>
    <property type="match status" value="1"/>
</dbReference>
<proteinExistence type="predicted"/>
<dbReference type="InterPro" id="IPR056573">
    <property type="entry name" value="Lectin_L-type_dom"/>
</dbReference>
<evidence type="ECO:0000313" key="2">
    <source>
        <dbReference type="EMBL" id="ALS36847.1"/>
    </source>
</evidence>
<reference evidence="3" key="1">
    <citation type="submission" date="2015-12" db="EMBL/GenBank/DDBJ databases">
        <authorList>
            <person name="Lauer A."/>
            <person name="Humrighouse B."/>
            <person name="Loparev V."/>
            <person name="Shewmaker P.L."/>
            <person name="Whitney A.M."/>
            <person name="McLaughlin R.W."/>
        </authorList>
    </citation>
    <scope>NUCLEOTIDE SEQUENCE [LARGE SCALE GENOMIC DNA]</scope>
    <source>
        <strain evidence="3">LMG 26678</strain>
    </source>
</reference>
<gene>
    <name evidence="2" type="ORF">ATZ35_06660</name>
</gene>
<dbReference type="InterPro" id="IPR013320">
    <property type="entry name" value="ConA-like_dom_sf"/>
</dbReference>
<dbReference type="SUPFAM" id="SSF49899">
    <property type="entry name" value="Concanavalin A-like lectins/glucanases"/>
    <property type="match status" value="1"/>
</dbReference>
<dbReference type="Pfam" id="PF18483">
    <property type="entry name" value="Lectin_L-type_dom"/>
    <property type="match status" value="1"/>
</dbReference>
<name>A0A0U2VR19_9ENTE</name>
<organism evidence="2 3">
    <name type="scientific">Enterococcus rotai</name>
    <dbReference type="NCBI Taxonomy" id="118060"/>
    <lineage>
        <taxon>Bacteria</taxon>
        <taxon>Bacillati</taxon>
        <taxon>Bacillota</taxon>
        <taxon>Bacilli</taxon>
        <taxon>Lactobacillales</taxon>
        <taxon>Enterococcaceae</taxon>
        <taxon>Enterococcus</taxon>
    </lineage>
</organism>
<dbReference type="AlphaFoldDB" id="A0A0U2VR19"/>
<evidence type="ECO:0008006" key="4">
    <source>
        <dbReference type="Google" id="ProtNLM"/>
    </source>
</evidence>
<evidence type="ECO:0000313" key="3">
    <source>
        <dbReference type="Proteomes" id="UP000067523"/>
    </source>
</evidence>
<sequence length="894" mass="100047">MKKQVFLSLVVLSIICILTIFIQQEKTEASIKVAKESETSEIELQESETSEIELQESETSEIELQESETSESELQESETSESELQESETSESELEDNQNKTKVYATEPPSIPLTGIFKVPSGANSYTSGNKVTITENKSNQIGSIFSTESNMLNLNTDFNAEMFLRINGEADGMTFIMHNDANAVKNFQAVPGKGLSAYSETGYTTPRKQIKKSFVVEFDTYYNSDGYDNSVDYNGGRGHIAYSYPDLNSSYRHGSFDYILGNIHYGVQYPKSKLGNNVWKKFSINWKKFDSSNNGILTYSYEGLPPTSVVINREIFATDKVYWGFTGSTGGSTEQAEVVFATVPGLVHYENNISIANENDELLGENSYVKNDTLLSVKYSGKYEQAYSKQNLLKPTLKFKLSTGQKYQEDSFTVGGKIVKPIISGNTLSIALPDITGENSNLDVAFKIKTEGLKSFDKPTINSNLSGTNYKQTDGITASYQIDSEAPIGLGKLTVIEKNDTEYLTNIADYKELLKEWSDDVTEKDKIVVKLKEEQDIKQIVETAGPKKLTLTLTDEAGNVNYVEVPLYIKEKEELISNDDTYLIKAENVKLFYKEYPKTNEELVERILTDSKAELWQANEQGTLQKIDTKLISIEMDGLPTPGSIPDARDYAVSLSYISDTSTVTLPITMTIVGDIGTVKVDFIDEAGDALHEPVTLQGNINTTIDLTGEEKVQEAIQSILKQNYVIDQKPEMENSIPINLEESSVNYKFKGKLFVQSFPKYLNFGRKNLGGTFIKVERASYDQPLIVWDNRKYRGDWNLTVTLIQPLVSQADPTKELPSALKYKVNEKETVALRQGAAQTIAIRKHQEQGQYNISQEWDKNTTGLQLEVSPNKVVLPGKYRATILWQVAETP</sequence>
<protein>
    <recommendedName>
        <fullName evidence="4">WxL domain-containing protein</fullName>
    </recommendedName>
</protein>
<dbReference type="STRING" id="118060.ATZ35_06660"/>
<dbReference type="Gene3D" id="2.60.120.200">
    <property type="match status" value="1"/>
</dbReference>
<dbReference type="KEGG" id="erx:ATZ35_06660"/>
<dbReference type="RefSeq" id="WP_208930066.1">
    <property type="nucleotide sequence ID" value="NZ_CP013655.1"/>
</dbReference>